<evidence type="ECO:0000313" key="2">
    <source>
        <dbReference type="EMBL" id="MCW1885955.1"/>
    </source>
</evidence>
<proteinExistence type="predicted"/>
<evidence type="ECO:0000313" key="3">
    <source>
        <dbReference type="Proteomes" id="UP001207930"/>
    </source>
</evidence>
<dbReference type="EMBL" id="JAPDDS010000007">
    <property type="protein sequence ID" value="MCW1885955.1"/>
    <property type="molecule type" value="Genomic_DNA"/>
</dbReference>
<dbReference type="Pfam" id="PF10005">
    <property type="entry name" value="Zn_ribbon_DZR_6"/>
    <property type="match status" value="1"/>
</dbReference>
<evidence type="ECO:0000259" key="1">
    <source>
        <dbReference type="Pfam" id="PF10005"/>
    </source>
</evidence>
<organism evidence="2 3">
    <name type="scientific">Luteolibacter flavescens</name>
    <dbReference type="NCBI Taxonomy" id="1859460"/>
    <lineage>
        <taxon>Bacteria</taxon>
        <taxon>Pseudomonadati</taxon>
        <taxon>Verrucomicrobiota</taxon>
        <taxon>Verrucomicrobiia</taxon>
        <taxon>Verrucomicrobiales</taxon>
        <taxon>Verrucomicrobiaceae</taxon>
        <taxon>Luteolibacter</taxon>
    </lineage>
</organism>
<dbReference type="InterPro" id="IPR031321">
    <property type="entry name" value="UCP012641"/>
</dbReference>
<dbReference type="Proteomes" id="UP001207930">
    <property type="component" value="Unassembled WGS sequence"/>
</dbReference>
<dbReference type="PIRSF" id="PIRSF012641">
    <property type="entry name" value="UCP012641"/>
    <property type="match status" value="1"/>
</dbReference>
<name>A0ABT3FSJ6_9BACT</name>
<sequence length="397" mass="44998">MKTLAENIATRLTEGWRTADLPRRGRTYRCSCGRPVFFRNSVCLACGSMLGYEPERVDMRALLPGTIAGTWTLAGDEAPAQAYRRCANLDSPAGCNWLLPSEHASDLCISCRLNRTIPNLADPDSGRYWRSIENAKRRLVSQLLAIGLPVKSKVEEDPESGMMFDLLRTPPGGPHILTSHGNGLITINVEEADDSIRERIRHEMHEPYRTLLGHFRHEIGHYYWDRLVAGTPWHEKFRALFGDERDDYNAALQRNYQNGPPVDWPNNHISAYASVHPWEDWAECFAHYLHLVDSLDTALGYGMSGDDIEVEIEPFQLEDLYDPEDADAKRLLSLVNSWMDLVTALNEIARSMGQHDFYPFILSRPVLKKLQFIQLVVKEARDATAAENGTTPEVHLI</sequence>
<feature type="domain" description="Zinc-ribbon" evidence="1">
    <location>
        <begin position="28"/>
        <end position="121"/>
    </location>
</feature>
<gene>
    <name evidence="2" type="ORF">OKA04_14545</name>
</gene>
<keyword evidence="3" id="KW-1185">Reference proteome</keyword>
<comment type="caution">
    <text evidence="2">The sequence shown here is derived from an EMBL/GenBank/DDBJ whole genome shotgun (WGS) entry which is preliminary data.</text>
</comment>
<reference evidence="2 3" key="1">
    <citation type="submission" date="2022-10" db="EMBL/GenBank/DDBJ databases">
        <title>Luteolibacter flavescens strain MCCC 1K03193, whole genome shotgun sequencing project.</title>
        <authorList>
            <person name="Zhao G."/>
            <person name="Shen L."/>
        </authorList>
    </citation>
    <scope>NUCLEOTIDE SEQUENCE [LARGE SCALE GENOMIC DNA]</scope>
    <source>
        <strain evidence="2 3">MCCC 1K03193</strain>
    </source>
</reference>
<dbReference type="RefSeq" id="WP_264501912.1">
    <property type="nucleotide sequence ID" value="NZ_JAPDDS010000007.1"/>
</dbReference>
<protein>
    <submittedName>
        <fullName evidence="2">Zinc-binding peptidase</fullName>
    </submittedName>
</protein>
<accession>A0ABT3FSJ6</accession>
<dbReference type="Pfam" id="PF15887">
    <property type="entry name" value="Peptidase_Mx"/>
    <property type="match status" value="1"/>
</dbReference>
<dbReference type="InterPro" id="IPR011201">
    <property type="entry name" value="Zinc-ribbon_6_bact"/>
</dbReference>